<comment type="caution">
    <text evidence="2">The sequence shown here is derived from an EMBL/GenBank/DDBJ whole genome shotgun (WGS) entry which is preliminary data.</text>
</comment>
<keyword evidence="3" id="KW-1185">Reference proteome</keyword>
<dbReference type="RefSeq" id="WP_318585703.1">
    <property type="nucleotide sequence ID" value="NZ_JAWRCP010000002.1"/>
</dbReference>
<feature type="transmembrane region" description="Helical" evidence="1">
    <location>
        <begin position="114"/>
        <end position="132"/>
    </location>
</feature>
<name>A0ABU4J1Q8_9VIBR</name>
<evidence type="ECO:0000313" key="3">
    <source>
        <dbReference type="Proteomes" id="UP001279860"/>
    </source>
</evidence>
<keyword evidence="1" id="KW-0812">Transmembrane</keyword>
<protein>
    <recommendedName>
        <fullName evidence="4">DUF4234 domain-containing protein</fullName>
    </recommendedName>
</protein>
<accession>A0ABU4J1Q8</accession>
<dbReference type="EMBL" id="JAWRCP010000002">
    <property type="protein sequence ID" value="MDW6094729.1"/>
    <property type="molecule type" value="Genomic_DNA"/>
</dbReference>
<evidence type="ECO:0000313" key="2">
    <source>
        <dbReference type="EMBL" id="MDW6094729.1"/>
    </source>
</evidence>
<feature type="transmembrane region" description="Helical" evidence="1">
    <location>
        <begin position="6"/>
        <end position="31"/>
    </location>
</feature>
<evidence type="ECO:0008006" key="4">
    <source>
        <dbReference type="Google" id="ProtNLM"/>
    </source>
</evidence>
<sequence length="133" mass="15764">MIKLITTASIFAFLFSGISYIFLIIYISIILKNQKEEIIQEIIHNAPDKFRDRARLQIYSNFSWVFASSTAFTWYGYIMLRYAWKIPIQDIQLWKNKINEAYGSYYKLYNFSTYLVNIWLVGLPIACIGVYIQ</sequence>
<keyword evidence="1" id="KW-0472">Membrane</keyword>
<keyword evidence="1" id="KW-1133">Transmembrane helix</keyword>
<dbReference type="Proteomes" id="UP001279860">
    <property type="component" value="Unassembled WGS sequence"/>
</dbReference>
<feature type="transmembrane region" description="Helical" evidence="1">
    <location>
        <begin position="58"/>
        <end position="77"/>
    </location>
</feature>
<reference evidence="2 3" key="1">
    <citation type="submission" date="2023-11" db="EMBL/GenBank/DDBJ databases">
        <title>Plant-associative lifestyle of Vibrio porteresiae and its evolutionary dynamics.</title>
        <authorList>
            <person name="Rameshkumar N."/>
            <person name="Kirti K."/>
        </authorList>
    </citation>
    <scope>NUCLEOTIDE SEQUENCE [LARGE SCALE GENOMIC DNA]</scope>
    <source>
        <strain evidence="2 3">MSSRF7</strain>
    </source>
</reference>
<proteinExistence type="predicted"/>
<gene>
    <name evidence="2" type="ORF">SBX64_19470</name>
</gene>
<organism evidence="2 3">
    <name type="scientific">Vibrio rhizosphaerae</name>
    <dbReference type="NCBI Taxonomy" id="398736"/>
    <lineage>
        <taxon>Bacteria</taxon>
        <taxon>Pseudomonadati</taxon>
        <taxon>Pseudomonadota</taxon>
        <taxon>Gammaproteobacteria</taxon>
        <taxon>Vibrionales</taxon>
        <taxon>Vibrionaceae</taxon>
        <taxon>Vibrio</taxon>
    </lineage>
</organism>
<evidence type="ECO:0000256" key="1">
    <source>
        <dbReference type="SAM" id="Phobius"/>
    </source>
</evidence>